<dbReference type="AlphaFoldDB" id="A0A1H0B495"/>
<dbReference type="STRING" id="206665.SAMN04488516_10230"/>
<dbReference type="RefSeq" id="WP_092062957.1">
    <property type="nucleotide sequence ID" value="NZ_FNIN01000002.1"/>
</dbReference>
<dbReference type="EC" id="3.1.-.-" evidence="7"/>
<evidence type="ECO:0000313" key="9">
    <source>
        <dbReference type="Proteomes" id="UP000199602"/>
    </source>
</evidence>
<dbReference type="GO" id="GO:0005737">
    <property type="term" value="C:cytoplasm"/>
    <property type="evidence" value="ECO:0007669"/>
    <property type="project" value="UniProtKB-SubCell"/>
</dbReference>
<evidence type="ECO:0000256" key="6">
    <source>
        <dbReference type="ARBA" id="ARBA00022833"/>
    </source>
</evidence>
<feature type="binding site" evidence="7">
    <location>
        <position position="117"/>
    </location>
    <ligand>
        <name>Zn(2+)</name>
        <dbReference type="ChEBI" id="CHEBI:29105"/>
        <note>catalytic</note>
    </ligand>
</feature>
<keyword evidence="5 7" id="KW-0378">Hydrolase</keyword>
<dbReference type="Gene3D" id="3.40.390.30">
    <property type="entry name" value="Metalloproteases ('zincins'), catalytic domain"/>
    <property type="match status" value="1"/>
</dbReference>
<dbReference type="InterPro" id="IPR002036">
    <property type="entry name" value="YbeY"/>
</dbReference>
<evidence type="ECO:0000256" key="2">
    <source>
        <dbReference type="ARBA" id="ARBA00022722"/>
    </source>
</evidence>
<dbReference type="Pfam" id="PF02130">
    <property type="entry name" value="YbeY"/>
    <property type="match status" value="1"/>
</dbReference>
<dbReference type="Proteomes" id="UP000199602">
    <property type="component" value="Unassembled WGS sequence"/>
</dbReference>
<keyword evidence="7" id="KW-0690">Ribosome biogenesis</keyword>
<evidence type="ECO:0000256" key="7">
    <source>
        <dbReference type="HAMAP-Rule" id="MF_00009"/>
    </source>
</evidence>
<dbReference type="PANTHER" id="PTHR46986">
    <property type="entry name" value="ENDORIBONUCLEASE YBEY, CHLOROPLASTIC"/>
    <property type="match status" value="1"/>
</dbReference>
<comment type="function">
    <text evidence="7">Single strand-specific metallo-endoribonuclease involved in late-stage 70S ribosome quality control and in maturation of the 3' terminus of the 16S rRNA.</text>
</comment>
<evidence type="ECO:0000256" key="3">
    <source>
        <dbReference type="ARBA" id="ARBA00022723"/>
    </source>
</evidence>
<name>A0A1H0B495_9BACT</name>
<keyword evidence="6 7" id="KW-0862">Zinc</keyword>
<evidence type="ECO:0000256" key="5">
    <source>
        <dbReference type="ARBA" id="ARBA00022801"/>
    </source>
</evidence>
<comment type="cofactor">
    <cofactor evidence="7">
        <name>Zn(2+)</name>
        <dbReference type="ChEBI" id="CHEBI:29105"/>
    </cofactor>
    <text evidence="7">Binds 1 zinc ion.</text>
</comment>
<dbReference type="InterPro" id="IPR020549">
    <property type="entry name" value="YbeY_CS"/>
</dbReference>
<evidence type="ECO:0000313" key="8">
    <source>
        <dbReference type="EMBL" id="SDN40449.1"/>
    </source>
</evidence>
<dbReference type="InterPro" id="IPR023091">
    <property type="entry name" value="MetalPrtase_cat_dom_sf_prd"/>
</dbReference>
<proteinExistence type="inferred from homology"/>
<evidence type="ECO:0000256" key="1">
    <source>
        <dbReference type="ARBA" id="ARBA00010875"/>
    </source>
</evidence>
<dbReference type="PANTHER" id="PTHR46986:SF1">
    <property type="entry name" value="ENDORIBONUCLEASE YBEY, CHLOROPLASTIC"/>
    <property type="match status" value="1"/>
</dbReference>
<dbReference type="PROSITE" id="PS01306">
    <property type="entry name" value="UPF0054"/>
    <property type="match status" value="1"/>
</dbReference>
<evidence type="ECO:0000256" key="4">
    <source>
        <dbReference type="ARBA" id="ARBA00022759"/>
    </source>
</evidence>
<keyword evidence="9" id="KW-1185">Reference proteome</keyword>
<comment type="subcellular location">
    <subcellularLocation>
        <location evidence="7">Cytoplasm</location>
    </subcellularLocation>
</comment>
<dbReference type="GO" id="GO:0006364">
    <property type="term" value="P:rRNA processing"/>
    <property type="evidence" value="ECO:0007669"/>
    <property type="project" value="UniProtKB-UniRule"/>
</dbReference>
<dbReference type="GO" id="GO:0004222">
    <property type="term" value="F:metalloendopeptidase activity"/>
    <property type="evidence" value="ECO:0007669"/>
    <property type="project" value="InterPro"/>
</dbReference>
<accession>A0A1H0B495</accession>
<keyword evidence="3 7" id="KW-0479">Metal-binding</keyword>
<dbReference type="NCBIfam" id="TIGR00043">
    <property type="entry name" value="rRNA maturation RNase YbeY"/>
    <property type="match status" value="1"/>
</dbReference>
<protein>
    <recommendedName>
        <fullName evidence="7">Endoribonuclease YbeY</fullName>
        <ecNumber evidence="7">3.1.-.-</ecNumber>
    </recommendedName>
</protein>
<feature type="binding site" evidence="7">
    <location>
        <position position="107"/>
    </location>
    <ligand>
        <name>Zn(2+)</name>
        <dbReference type="ChEBI" id="CHEBI:29105"/>
        <note>catalytic</note>
    </ligand>
</feature>
<dbReference type="GO" id="GO:0008270">
    <property type="term" value="F:zinc ion binding"/>
    <property type="evidence" value="ECO:0007669"/>
    <property type="project" value="UniProtKB-UniRule"/>
</dbReference>
<sequence>MVKVIVKTNLLGLIICKTEIKRGFTFIFDFLNLHKDVQIDLILCNDNFIKSLNEKFLNCIGPTNVLSFPLGDEFNLGDIVVSIPAVIRESFLYKQERIEHFWRLVCHGILHLLGYEHGPEMFVLTDDMVEKLYLLQNSNDSKYNRQYSL</sequence>
<gene>
    <name evidence="7" type="primary">ybeY</name>
    <name evidence="8" type="ORF">SAMN04488516_10230</name>
</gene>
<keyword evidence="4 7" id="KW-0255">Endonuclease</keyword>
<organism evidence="8 9">
    <name type="scientific">Desulfonauticus submarinus</name>
    <dbReference type="NCBI Taxonomy" id="206665"/>
    <lineage>
        <taxon>Bacteria</taxon>
        <taxon>Pseudomonadati</taxon>
        <taxon>Thermodesulfobacteriota</taxon>
        <taxon>Desulfovibrionia</taxon>
        <taxon>Desulfovibrionales</taxon>
        <taxon>Desulfonauticaceae</taxon>
        <taxon>Desulfonauticus</taxon>
    </lineage>
</organism>
<dbReference type="GO" id="GO:0004521">
    <property type="term" value="F:RNA endonuclease activity"/>
    <property type="evidence" value="ECO:0007669"/>
    <property type="project" value="UniProtKB-UniRule"/>
</dbReference>
<dbReference type="EMBL" id="FNIN01000002">
    <property type="protein sequence ID" value="SDN40449.1"/>
    <property type="molecule type" value="Genomic_DNA"/>
</dbReference>
<feature type="binding site" evidence="7">
    <location>
        <position position="111"/>
    </location>
    <ligand>
        <name>Zn(2+)</name>
        <dbReference type="ChEBI" id="CHEBI:29105"/>
        <note>catalytic</note>
    </ligand>
</feature>
<dbReference type="SUPFAM" id="SSF55486">
    <property type="entry name" value="Metalloproteases ('zincins'), catalytic domain"/>
    <property type="match status" value="1"/>
</dbReference>
<comment type="similarity">
    <text evidence="1 7">Belongs to the endoribonuclease YbeY family.</text>
</comment>
<dbReference type="OrthoDB" id="9807740at2"/>
<reference evidence="8 9" key="1">
    <citation type="submission" date="2016-10" db="EMBL/GenBank/DDBJ databases">
        <authorList>
            <person name="de Groot N.N."/>
        </authorList>
    </citation>
    <scope>NUCLEOTIDE SEQUENCE [LARGE SCALE GENOMIC DNA]</scope>
    <source>
        <strain evidence="8 9">DSM 15269</strain>
    </source>
</reference>
<keyword evidence="2 7" id="KW-0540">Nuclease</keyword>
<keyword evidence="7" id="KW-0963">Cytoplasm</keyword>
<dbReference type="HAMAP" id="MF_00009">
    <property type="entry name" value="Endoribonucl_YbeY"/>
    <property type="match status" value="1"/>
</dbReference>
<keyword evidence="7" id="KW-0698">rRNA processing</keyword>